<feature type="active site" description="Schiff-base intermediate with substrate; via pyruvic acid; for decarboxylase activity" evidence="12">
    <location>
        <position position="254"/>
    </location>
</feature>
<keyword evidence="4 12" id="KW-0210">Decarboxylase</keyword>
<dbReference type="GO" id="GO:0006646">
    <property type="term" value="P:phosphatidylethanolamine biosynthetic process"/>
    <property type="evidence" value="ECO:0007669"/>
    <property type="project" value="UniProtKB-UniRule"/>
</dbReference>
<comment type="caution">
    <text evidence="14">The sequence shown here is derived from an EMBL/GenBank/DDBJ whole genome shotgun (WGS) entry which is preliminary data.</text>
</comment>
<feature type="site" description="Cleavage (non-hydrolytic); by autocatalysis" evidence="12">
    <location>
        <begin position="253"/>
        <end position="254"/>
    </location>
</feature>
<dbReference type="InterPro" id="IPR033178">
    <property type="entry name" value="PSD_type1_pro"/>
</dbReference>
<comment type="subcellular location">
    <subcellularLocation>
        <location evidence="12">Cell membrane</location>
        <topology evidence="12">Peripheral membrane protein</topology>
    </subcellularLocation>
</comment>
<dbReference type="InterPro" id="IPR033177">
    <property type="entry name" value="PSD-B"/>
</dbReference>
<evidence type="ECO:0000256" key="6">
    <source>
        <dbReference type="ARBA" id="ARBA00023136"/>
    </source>
</evidence>
<keyword evidence="3 12" id="KW-0444">Lipid biosynthesis</keyword>
<evidence type="ECO:0000256" key="4">
    <source>
        <dbReference type="ARBA" id="ARBA00022793"/>
    </source>
</evidence>
<proteinExistence type="inferred from homology"/>
<comment type="PTM">
    <text evidence="12">Is synthesized initially as an inactive proenzyme. Formation of the active enzyme involves a self-maturation process in which the active site pyruvoyl group is generated from an internal serine residue via an autocatalytic post-translational modification. Two non-identical subunits are generated from the proenzyme in this reaction, and the pyruvate is formed at the N-terminus of the alpha chain, which is derived from the carboxyl end of the proenzyme. The autoendoproteolytic cleavage occurs by a canonical serine protease mechanism, in which the side chain hydroxyl group of the serine supplies its oxygen atom to form the C-terminus of the beta chain, while the remainder of the serine residue undergoes an oxidative deamination to produce ammonia and the pyruvoyl prosthetic group on the alpha chain. During this reaction, the Ser that is part of the protease active site of the proenzyme becomes the pyruvoyl prosthetic group, which constitutes an essential element of the active site of the mature decarboxylase.</text>
</comment>
<dbReference type="RefSeq" id="WP_136130226.1">
    <property type="nucleotide sequence ID" value="NZ_PDKU01000003.1"/>
</dbReference>
<evidence type="ECO:0000256" key="11">
    <source>
        <dbReference type="ARBA" id="ARBA00023317"/>
    </source>
</evidence>
<dbReference type="OrthoDB" id="9802030at2"/>
<dbReference type="EC" id="4.1.1.65" evidence="12"/>
<accession>A0A2P5SVS7</accession>
<keyword evidence="7 12" id="KW-0865">Zymogen</keyword>
<feature type="active site" description="Charge relay system; for autoendoproteolytic cleavage activity" evidence="12">
    <location>
        <position position="90"/>
    </location>
</feature>
<dbReference type="PANTHER" id="PTHR10067:SF6">
    <property type="entry name" value="PHOSPHATIDYLSERINE DECARBOXYLASE PROENZYME, MITOCHONDRIAL"/>
    <property type="match status" value="1"/>
</dbReference>
<keyword evidence="11 12" id="KW-0670">Pyruvate</keyword>
<keyword evidence="9 12" id="KW-0456">Lyase</keyword>
<reference evidence="14 15" key="1">
    <citation type="journal article" date="2018" name="Genome Biol. Evol.">
        <title>Cladogenesis and Genomic Streamlining in Extracellular Endosymbionts of Tropical Stink Bugs.</title>
        <authorList>
            <person name="Otero-Bravo A."/>
            <person name="Goffredi S."/>
            <person name="Sabree Z.L."/>
        </authorList>
    </citation>
    <scope>NUCLEOTIDE SEQUENCE [LARGE SCALE GENOMIC DNA]</scope>
    <source>
        <strain evidence="14 15">SoEL</strain>
    </source>
</reference>
<dbReference type="Proteomes" id="UP000296144">
    <property type="component" value="Unassembled WGS sequence"/>
</dbReference>
<evidence type="ECO:0000256" key="2">
    <source>
        <dbReference type="ARBA" id="ARBA00022475"/>
    </source>
</evidence>
<comment type="cofactor">
    <cofactor evidence="12">
        <name>pyruvate</name>
        <dbReference type="ChEBI" id="CHEBI:15361"/>
    </cofactor>
    <text evidence="12">Binds 1 pyruvoyl group covalently per subunit.</text>
</comment>
<evidence type="ECO:0000313" key="15">
    <source>
        <dbReference type="Proteomes" id="UP000296144"/>
    </source>
</evidence>
<keyword evidence="8 12" id="KW-0594">Phospholipid biosynthesis</keyword>
<evidence type="ECO:0000256" key="12">
    <source>
        <dbReference type="HAMAP-Rule" id="MF_00662"/>
    </source>
</evidence>
<dbReference type="HAMAP" id="MF_00662">
    <property type="entry name" value="PS_decarb_PSD_B_type1"/>
    <property type="match status" value="1"/>
</dbReference>
<comment type="similarity">
    <text evidence="12">Belongs to the phosphatidylserine decarboxylase family. PSD-B subfamily. Prokaryotic type I sub-subfamily.</text>
</comment>
<name>A0A2P5SVS7_9GAMM</name>
<keyword evidence="13" id="KW-0812">Transmembrane</keyword>
<protein>
    <recommendedName>
        <fullName evidence="12">Phosphatidylserine decarboxylase proenzyme</fullName>
        <ecNumber evidence="12">4.1.1.65</ecNumber>
    </recommendedName>
    <component>
        <recommendedName>
            <fullName evidence="12">Phosphatidylserine decarboxylase alpha chain</fullName>
        </recommendedName>
    </component>
    <component>
        <recommendedName>
            <fullName evidence="12">Phosphatidylserine decarboxylase beta chain</fullName>
        </recommendedName>
    </component>
</protein>
<comment type="function">
    <text evidence="12">Catalyzes the formation of phosphatidylethanolamine (PtdEtn) from phosphatidylserine (PtdSer).</text>
</comment>
<keyword evidence="15" id="KW-1185">Reference proteome</keyword>
<feature type="chain" id="PRO_5023293339" description="Phosphatidylserine decarboxylase alpha chain" evidence="12">
    <location>
        <begin position="254"/>
        <end position="295"/>
    </location>
</feature>
<evidence type="ECO:0000256" key="8">
    <source>
        <dbReference type="ARBA" id="ARBA00023209"/>
    </source>
</evidence>
<gene>
    <name evidence="12 14" type="primary">psd</name>
    <name evidence="14" type="ORF">CRV10_02265</name>
</gene>
<feature type="active site" description="Charge relay system; for autoendoproteolytic cleavage activity" evidence="12">
    <location>
        <position position="147"/>
    </location>
</feature>
<sequence length="295" mass="33819">MFNRLKLYFSNKLQKKWLAKILGWFANSKLGLFTTLMINIFIWFYKIDMSEAVKINSNEYLTFNSFFIRLLKPNLRPIDFDPNVITMPADGTITQMGSIKGNNLLQAKDHYYTVNALLAGDKNMSSKFFNGDFVTIYLAPNNYHRVHMPCNGVLREMIYVPGNLHSVNAVNRNRIHNLFSSNERIICYFDTHIGPFVQIMVGAIIVGSIETVWAGNIIPPHGSIIKRWYYPDSNNKNAIILLKGQEMGLFKLGSTVINLFTKKRIKIITELEHETTVCVGQPLAIKLPLFSKYIK</sequence>
<feature type="chain" id="PRO_5023293340" description="Phosphatidylserine decarboxylase beta chain" evidence="12">
    <location>
        <begin position="1"/>
        <end position="253"/>
    </location>
</feature>
<evidence type="ECO:0000256" key="1">
    <source>
        <dbReference type="ARBA" id="ARBA00005189"/>
    </source>
</evidence>
<feature type="modified residue" description="Pyruvic acid (Ser); by autocatalysis" evidence="12">
    <location>
        <position position="254"/>
    </location>
</feature>
<evidence type="ECO:0000256" key="5">
    <source>
        <dbReference type="ARBA" id="ARBA00023098"/>
    </source>
</evidence>
<evidence type="ECO:0000256" key="13">
    <source>
        <dbReference type="SAM" id="Phobius"/>
    </source>
</evidence>
<dbReference type="Pfam" id="PF02666">
    <property type="entry name" value="PS_Dcarbxylase"/>
    <property type="match status" value="1"/>
</dbReference>
<evidence type="ECO:0000256" key="9">
    <source>
        <dbReference type="ARBA" id="ARBA00023239"/>
    </source>
</evidence>
<comment type="pathway">
    <text evidence="12">Phospholipid metabolism; phosphatidylethanolamine biosynthesis; phosphatidylethanolamine from CDP-diacylglycerol: step 2/2.</text>
</comment>
<dbReference type="InterPro" id="IPR003817">
    <property type="entry name" value="PS_Dcarbxylase"/>
</dbReference>
<evidence type="ECO:0000256" key="10">
    <source>
        <dbReference type="ARBA" id="ARBA00023264"/>
    </source>
</evidence>
<keyword evidence="6 12" id="KW-0472">Membrane</keyword>
<dbReference type="AlphaFoldDB" id="A0A2P5SVS7"/>
<evidence type="ECO:0000256" key="7">
    <source>
        <dbReference type="ARBA" id="ARBA00023145"/>
    </source>
</evidence>
<keyword evidence="5 12" id="KW-0443">Lipid metabolism</keyword>
<keyword evidence="2 12" id="KW-1003">Cell membrane</keyword>
<dbReference type="NCBIfam" id="TIGR00163">
    <property type="entry name" value="PS_decarb"/>
    <property type="match status" value="1"/>
</dbReference>
<organism evidence="14 15">
    <name type="scientific">Candidatus Pantoea edessiphila</name>
    <dbReference type="NCBI Taxonomy" id="2044610"/>
    <lineage>
        <taxon>Bacteria</taxon>
        <taxon>Pseudomonadati</taxon>
        <taxon>Pseudomonadota</taxon>
        <taxon>Gammaproteobacteria</taxon>
        <taxon>Enterobacterales</taxon>
        <taxon>Erwiniaceae</taxon>
        <taxon>Pantoea</taxon>
    </lineage>
</organism>
<evidence type="ECO:0000313" key="14">
    <source>
        <dbReference type="EMBL" id="PPI86438.1"/>
    </source>
</evidence>
<dbReference type="PANTHER" id="PTHR10067">
    <property type="entry name" value="PHOSPHATIDYLSERINE DECARBOXYLASE"/>
    <property type="match status" value="1"/>
</dbReference>
<comment type="pathway">
    <text evidence="1">Lipid metabolism.</text>
</comment>
<dbReference type="EMBL" id="PDKU01000003">
    <property type="protein sequence ID" value="PPI86438.1"/>
    <property type="molecule type" value="Genomic_DNA"/>
</dbReference>
<dbReference type="GO" id="GO:0005886">
    <property type="term" value="C:plasma membrane"/>
    <property type="evidence" value="ECO:0007669"/>
    <property type="project" value="UniProtKB-SubCell"/>
</dbReference>
<keyword evidence="10 12" id="KW-1208">Phospholipid metabolism</keyword>
<comment type="catalytic activity">
    <reaction evidence="12">
        <text>a 1,2-diacyl-sn-glycero-3-phospho-L-serine + H(+) = a 1,2-diacyl-sn-glycero-3-phosphoethanolamine + CO2</text>
        <dbReference type="Rhea" id="RHEA:20828"/>
        <dbReference type="ChEBI" id="CHEBI:15378"/>
        <dbReference type="ChEBI" id="CHEBI:16526"/>
        <dbReference type="ChEBI" id="CHEBI:57262"/>
        <dbReference type="ChEBI" id="CHEBI:64612"/>
        <dbReference type="EC" id="4.1.1.65"/>
    </reaction>
</comment>
<keyword evidence="13" id="KW-1133">Transmembrane helix</keyword>
<dbReference type="GO" id="GO:0004609">
    <property type="term" value="F:phosphatidylserine decarboxylase activity"/>
    <property type="evidence" value="ECO:0007669"/>
    <property type="project" value="UniProtKB-UniRule"/>
</dbReference>
<evidence type="ECO:0000256" key="3">
    <source>
        <dbReference type="ARBA" id="ARBA00022516"/>
    </source>
</evidence>
<comment type="subunit">
    <text evidence="12">Heterodimer of a large membrane-associated beta subunit and a small pyruvoyl-containing alpha subunit.</text>
</comment>
<feature type="transmembrane region" description="Helical" evidence="13">
    <location>
        <begin position="21"/>
        <end position="45"/>
    </location>
</feature>
<dbReference type="UniPathway" id="UPA00558">
    <property type="reaction ID" value="UER00616"/>
</dbReference>
<feature type="active site" description="Charge relay system; for autoendoproteolytic cleavage activity" evidence="12">
    <location>
        <position position="254"/>
    </location>
</feature>